<proteinExistence type="predicted"/>
<evidence type="ECO:0000313" key="1">
    <source>
        <dbReference type="EMBL" id="MBZ5962989.1"/>
    </source>
</evidence>
<dbReference type="EMBL" id="JAHBFI010000019">
    <property type="protein sequence ID" value="MBZ5962989.1"/>
    <property type="molecule type" value="Genomic_DNA"/>
</dbReference>
<dbReference type="Proteomes" id="UP000752647">
    <property type="component" value="Unassembled WGS sequence"/>
</dbReference>
<dbReference type="AlphaFoldDB" id="A0A9Q3SY50"/>
<accession>A0A9Q3SY50</accession>
<evidence type="ECO:0000313" key="2">
    <source>
        <dbReference type="Proteomes" id="UP000752647"/>
    </source>
</evidence>
<organism evidence="1 2">
    <name type="scientific">Leuconostoc gasicomitatum</name>
    <dbReference type="NCBI Taxonomy" id="115778"/>
    <lineage>
        <taxon>Bacteria</taxon>
        <taxon>Bacillati</taxon>
        <taxon>Bacillota</taxon>
        <taxon>Bacilli</taxon>
        <taxon>Lactobacillales</taxon>
        <taxon>Lactobacillaceae</taxon>
        <taxon>Leuconostoc</taxon>
        <taxon>Leuconostoc gelidum group</taxon>
    </lineage>
</organism>
<name>A0A9Q3SY50_9LACO</name>
<gene>
    <name evidence="1" type="ORF">KIJ12_07540</name>
</gene>
<protein>
    <recommendedName>
        <fullName evidence="3">Mga helix-turn-helix domain-containing protein</fullName>
    </recommendedName>
</protein>
<dbReference type="RefSeq" id="WP_224144312.1">
    <property type="nucleotide sequence ID" value="NZ_CBCPIF010000001.1"/>
</dbReference>
<comment type="caution">
    <text evidence="1">The sequence shown here is derived from an EMBL/GenBank/DDBJ whole genome shotgun (WGS) entry which is preliminary data.</text>
</comment>
<sequence>MNSLVSFINKNDLLKIELMNYVLETDQKFYETKTLEQEFAVSNYMLREILDSLNIDLHNILDSDWLLLQKGLVYPRYRVTRYHLYKMSQYYFNLSALKPLLETRVLTGSLPTYTTIQYDYGWSPSYFFSQKKILNGLVNDNDSFEFIQAGYVIYNYFDEKPMFSDRIKVIGQEMLKFLLENHFINDLNQRQKMLLINFCVSEMLYNNQALFENREVAIHTVVSLPIIITSFIGNDSDKILSVLLEMLDIFDFLLENKNYKYSQYVSDKIILLQNDITPALENFFSKSTKNEIEQLGYKISVYSLRFGFKNQWFVTNEGEVNLNYFRDIYPSIFKLITYLIDIINIQETIVNNYQRELFCFNLIGIMFRNITNTSIDRVNISVNFSATPITNDMMIAMLKSHINHASVDFACTDKIADIYLSDMIDDDVLGEQVIWKKPPTLSDWTALGELIVKIKKMKSVK</sequence>
<evidence type="ECO:0008006" key="3">
    <source>
        <dbReference type="Google" id="ProtNLM"/>
    </source>
</evidence>
<reference evidence="1" key="1">
    <citation type="submission" date="2021-05" db="EMBL/GenBank/DDBJ databases">
        <title>Pangenome of Leuconostoc gelidum warrants species status for Leuconostoc gelidum subsp. gasicomitatum.</title>
        <authorList>
            <person name="Johansson P."/>
            <person name="Sade E."/>
            <person name="Hultman J."/>
            <person name="Auvinen P."/>
            <person name="Bjorkroth J."/>
        </authorList>
    </citation>
    <scope>NUCLEOTIDE SEQUENCE</scope>
    <source>
        <strain evidence="1">A.21.4</strain>
    </source>
</reference>